<feature type="non-terminal residue" evidence="2">
    <location>
        <position position="159"/>
    </location>
</feature>
<feature type="compositionally biased region" description="Low complexity" evidence="1">
    <location>
        <begin position="19"/>
        <end position="33"/>
    </location>
</feature>
<evidence type="ECO:0000313" key="2">
    <source>
        <dbReference type="EMBL" id="CAA9497786.1"/>
    </source>
</evidence>
<gene>
    <name evidence="2" type="ORF">AVDCRST_MAG44-569</name>
</gene>
<feature type="compositionally biased region" description="Basic and acidic residues" evidence="1">
    <location>
        <begin position="79"/>
        <end position="93"/>
    </location>
</feature>
<feature type="compositionally biased region" description="Basic residues" evidence="1">
    <location>
        <begin position="94"/>
        <end position="120"/>
    </location>
</feature>
<evidence type="ECO:0000256" key="1">
    <source>
        <dbReference type="SAM" id="MobiDB-lite"/>
    </source>
</evidence>
<proteinExistence type="predicted"/>
<dbReference type="EMBL" id="CADCVY010000042">
    <property type="protein sequence ID" value="CAA9497786.1"/>
    <property type="molecule type" value="Genomic_DNA"/>
</dbReference>
<name>A0A6J4SMN0_9SPHN</name>
<dbReference type="AlphaFoldDB" id="A0A6J4SMN0"/>
<feature type="compositionally biased region" description="Basic residues" evidence="1">
    <location>
        <begin position="40"/>
        <end position="58"/>
    </location>
</feature>
<protein>
    <submittedName>
        <fullName evidence="2">Uncharacterized protein</fullName>
    </submittedName>
</protein>
<sequence length="159" mass="17345">GRAARLHRARARVRARRLLAGDGRPARRPAASEAADRAGRGRAARRAVHPGARHRLRRAGAGGPHPLRRFPVPALRHLPRADRPRFAGHDGGLRRRRSDHAGRARLPRGRRARTAGHRGLRAPGAVATRHAAARRHHPGAAHPGGMDPRPAAQRQGFRL</sequence>
<reference evidence="2" key="1">
    <citation type="submission" date="2020-02" db="EMBL/GenBank/DDBJ databases">
        <authorList>
            <person name="Meier V. D."/>
        </authorList>
    </citation>
    <scope>NUCLEOTIDE SEQUENCE</scope>
    <source>
        <strain evidence="2">AVDCRST_MAG44</strain>
    </source>
</reference>
<feature type="non-terminal residue" evidence="2">
    <location>
        <position position="1"/>
    </location>
</feature>
<organism evidence="2">
    <name type="scientific">uncultured Sphingomonas sp</name>
    <dbReference type="NCBI Taxonomy" id="158754"/>
    <lineage>
        <taxon>Bacteria</taxon>
        <taxon>Pseudomonadati</taxon>
        <taxon>Pseudomonadota</taxon>
        <taxon>Alphaproteobacteria</taxon>
        <taxon>Sphingomonadales</taxon>
        <taxon>Sphingomonadaceae</taxon>
        <taxon>Sphingomonas</taxon>
        <taxon>environmental samples</taxon>
    </lineage>
</organism>
<feature type="compositionally biased region" description="Low complexity" evidence="1">
    <location>
        <begin position="121"/>
        <end position="130"/>
    </location>
</feature>
<accession>A0A6J4SMN0</accession>
<feature type="region of interest" description="Disordered" evidence="1">
    <location>
        <begin position="19"/>
        <end position="159"/>
    </location>
</feature>